<dbReference type="InterPro" id="IPR058649">
    <property type="entry name" value="CzcB_C"/>
</dbReference>
<evidence type="ECO:0000259" key="8">
    <source>
        <dbReference type="Pfam" id="PF25919"/>
    </source>
</evidence>
<feature type="domain" description="CzcB-like C-terminal circularly permuted SH3-like" evidence="10">
    <location>
        <begin position="403"/>
        <end position="462"/>
    </location>
</feature>
<feature type="domain" description="Heavy metal binding" evidence="7">
    <location>
        <begin position="126"/>
        <end position="153"/>
    </location>
</feature>
<evidence type="ECO:0000256" key="1">
    <source>
        <dbReference type="ARBA" id="ARBA00009477"/>
    </source>
</evidence>
<evidence type="ECO:0000259" key="9">
    <source>
        <dbReference type="Pfam" id="PF25954"/>
    </source>
</evidence>
<dbReference type="GO" id="GO:0060003">
    <property type="term" value="P:copper ion export"/>
    <property type="evidence" value="ECO:0007669"/>
    <property type="project" value="TreeGrafter"/>
</dbReference>
<dbReference type="InterPro" id="IPR058792">
    <property type="entry name" value="Beta-barrel_RND_2"/>
</dbReference>
<dbReference type="GO" id="GO:0046914">
    <property type="term" value="F:transition metal ion binding"/>
    <property type="evidence" value="ECO:0007669"/>
    <property type="project" value="TreeGrafter"/>
</dbReference>
<dbReference type="Pfam" id="PF25975">
    <property type="entry name" value="CzcB_C"/>
    <property type="match status" value="1"/>
</dbReference>
<dbReference type="FunFam" id="2.40.420.20:FF:000003">
    <property type="entry name" value="Cation efflux system protein cusB"/>
    <property type="match status" value="1"/>
</dbReference>
<dbReference type="Gene3D" id="2.40.30.170">
    <property type="match status" value="1"/>
</dbReference>
<feature type="domain" description="CusB-like barrel-sandwich hybrid" evidence="8">
    <location>
        <begin position="204"/>
        <end position="315"/>
    </location>
</feature>
<protein>
    <submittedName>
        <fullName evidence="11">Efflux RND transporter periplasmic adaptor subunit</fullName>
    </submittedName>
</protein>
<proteinExistence type="inferred from homology"/>
<dbReference type="InterPro" id="IPR058790">
    <property type="entry name" value="BSH_CusB"/>
</dbReference>
<evidence type="ECO:0000313" key="11">
    <source>
        <dbReference type="EMBL" id="QNP40763.1"/>
    </source>
</evidence>
<keyword evidence="6" id="KW-1133">Transmembrane helix</keyword>
<dbReference type="Pfam" id="PF25954">
    <property type="entry name" value="Beta-barrel_RND_2"/>
    <property type="match status" value="1"/>
</dbReference>
<keyword evidence="6" id="KW-0812">Transmembrane</keyword>
<dbReference type="GO" id="GO:0016020">
    <property type="term" value="C:membrane"/>
    <property type="evidence" value="ECO:0007669"/>
    <property type="project" value="InterPro"/>
</dbReference>
<dbReference type="InterPro" id="IPR045800">
    <property type="entry name" value="HMBD"/>
</dbReference>
<dbReference type="GO" id="GO:0030288">
    <property type="term" value="C:outer membrane-bounded periplasmic space"/>
    <property type="evidence" value="ECO:0007669"/>
    <property type="project" value="TreeGrafter"/>
</dbReference>
<dbReference type="Proteomes" id="UP000516018">
    <property type="component" value="Chromosome"/>
</dbReference>
<evidence type="ECO:0000259" key="10">
    <source>
        <dbReference type="Pfam" id="PF25975"/>
    </source>
</evidence>
<dbReference type="SUPFAM" id="SSF111369">
    <property type="entry name" value="HlyD-like secretion proteins"/>
    <property type="match status" value="1"/>
</dbReference>
<evidence type="ECO:0000256" key="4">
    <source>
        <dbReference type="ARBA" id="ARBA00023065"/>
    </source>
</evidence>
<name>A0A7H0FXJ7_9GAMM</name>
<evidence type="ECO:0000256" key="3">
    <source>
        <dbReference type="ARBA" id="ARBA00022729"/>
    </source>
</evidence>
<dbReference type="EMBL" id="CP060820">
    <property type="protein sequence ID" value="QNP40763.1"/>
    <property type="molecule type" value="Genomic_DNA"/>
</dbReference>
<dbReference type="PANTHER" id="PTHR30097">
    <property type="entry name" value="CATION EFFLUX SYSTEM PROTEIN CUSB"/>
    <property type="match status" value="1"/>
</dbReference>
<dbReference type="Pfam" id="PF19335">
    <property type="entry name" value="HMBD"/>
    <property type="match status" value="2"/>
</dbReference>
<feature type="compositionally biased region" description="Low complexity" evidence="5">
    <location>
        <begin position="1"/>
        <end position="23"/>
    </location>
</feature>
<dbReference type="InterPro" id="IPR051909">
    <property type="entry name" value="MFP_Cation_Efflux"/>
</dbReference>
<dbReference type="InterPro" id="IPR006143">
    <property type="entry name" value="RND_pump_MFP"/>
</dbReference>
<feature type="region of interest" description="Disordered" evidence="5">
    <location>
        <begin position="480"/>
        <end position="534"/>
    </location>
</feature>
<keyword evidence="4" id="KW-0406">Ion transport</keyword>
<reference evidence="11 12" key="1">
    <citation type="submission" date="2020-08" db="EMBL/GenBank/DDBJ databases">
        <title>Lysobacter sp. II4 sp. nov., isolated from soil.</title>
        <authorList>
            <person name="Woo C.Y."/>
            <person name="Kim J."/>
        </authorList>
    </citation>
    <scope>NUCLEOTIDE SEQUENCE [LARGE SCALE GENOMIC DNA]</scope>
    <source>
        <strain evidence="11 12">II4</strain>
    </source>
</reference>
<feature type="compositionally biased region" description="Low complexity" evidence="5">
    <location>
        <begin position="520"/>
        <end position="532"/>
    </location>
</feature>
<keyword evidence="2" id="KW-0813">Transport</keyword>
<dbReference type="PANTHER" id="PTHR30097:SF15">
    <property type="entry name" value="CATION EFFLUX SYSTEM PROTEIN CUSB"/>
    <property type="match status" value="1"/>
</dbReference>
<evidence type="ECO:0000256" key="2">
    <source>
        <dbReference type="ARBA" id="ARBA00022448"/>
    </source>
</evidence>
<feature type="transmembrane region" description="Helical" evidence="6">
    <location>
        <begin position="84"/>
        <end position="104"/>
    </location>
</feature>
<gene>
    <name evidence="11" type="ORF">H8B22_00385</name>
</gene>
<evidence type="ECO:0000313" key="12">
    <source>
        <dbReference type="Proteomes" id="UP000516018"/>
    </source>
</evidence>
<keyword evidence="12" id="KW-1185">Reference proteome</keyword>
<dbReference type="GO" id="GO:0022857">
    <property type="term" value="F:transmembrane transporter activity"/>
    <property type="evidence" value="ECO:0007669"/>
    <property type="project" value="InterPro"/>
</dbReference>
<evidence type="ECO:0000259" key="7">
    <source>
        <dbReference type="Pfam" id="PF19335"/>
    </source>
</evidence>
<dbReference type="Gene3D" id="2.40.420.20">
    <property type="match status" value="1"/>
</dbReference>
<dbReference type="NCBIfam" id="TIGR01730">
    <property type="entry name" value="RND_mfp"/>
    <property type="match status" value="1"/>
</dbReference>
<sequence length="591" mass="61824">MGRAQAPGRLARRLAAAARAGPQCDRAGRLPRRRRPAAVAQRPPRRTRCPPGPRRTPRRTGPCLGRVGLPAADGEATVTRAPRFIAIAFGGIALLGAVGLGYWWGHSRGGTSMPAAGAPDARQALYWYDPMVPDQHFDKPGKSPFMEMQLVPKYAGEARTGGVAIAPDVRQNVGIRTVEVKRGQLQSAVRVPGVIAWDLRQERVVSARVDAIVERLHVRAPFESVRAGQPLASLIAPSWNTAIAEASALGSARSSSGRELRSAANARLRALGLPAGSGTGSGRITLTSPVAGVVSEIGAREGQAVPMGTLLFRINGTRTVWLEAAIPQSTSAGIQAGTPVSATVDARPGATFHGRVEALLPQVDAASRAQRARIVLDNPDGALAPGMFAQVALQPAAGVAHVLVPTDALIGAGTQARVIVLDADDSFRPVRVQTGRSGEGMTEILAGLQGGERVVASGQFLIDSEASLSGALERLNVDAAEASTDDEAKLPSDVMPGMPGMSRPAASPPTASHREPPAAAPTIAPPASTAPTAPKPRQCRVLYWYDPMVPDRHFDQPGKSPFMEMQLVPKFAPGADPACTVRDVEAAEAQS</sequence>
<keyword evidence="3" id="KW-0732">Signal</keyword>
<comment type="similarity">
    <text evidence="1">Belongs to the membrane fusion protein (MFP) (TC 8.A.1) family.</text>
</comment>
<dbReference type="GO" id="GO:0015679">
    <property type="term" value="P:plasma membrane copper ion transport"/>
    <property type="evidence" value="ECO:0007669"/>
    <property type="project" value="TreeGrafter"/>
</dbReference>
<dbReference type="FunFam" id="2.40.30.170:FF:000010">
    <property type="entry name" value="Efflux RND transporter periplasmic adaptor subunit"/>
    <property type="match status" value="1"/>
</dbReference>
<feature type="domain" description="Heavy metal binding" evidence="7">
    <location>
        <begin position="543"/>
        <end position="570"/>
    </location>
</feature>
<feature type="region of interest" description="Disordered" evidence="5">
    <location>
        <begin position="1"/>
        <end position="67"/>
    </location>
</feature>
<evidence type="ECO:0000256" key="6">
    <source>
        <dbReference type="SAM" id="Phobius"/>
    </source>
</evidence>
<organism evidence="11 12">
    <name type="scientific">Agrilutibacter terrestris</name>
    <dbReference type="NCBI Taxonomy" id="2865112"/>
    <lineage>
        <taxon>Bacteria</taxon>
        <taxon>Pseudomonadati</taxon>
        <taxon>Pseudomonadota</taxon>
        <taxon>Gammaproteobacteria</taxon>
        <taxon>Lysobacterales</taxon>
        <taxon>Lysobacteraceae</taxon>
        <taxon>Agrilutibacter</taxon>
    </lineage>
</organism>
<dbReference type="KEGG" id="lsx:H8B22_00385"/>
<dbReference type="Pfam" id="PF25919">
    <property type="entry name" value="BSH_CusB"/>
    <property type="match status" value="1"/>
</dbReference>
<feature type="domain" description="CusB-like beta-barrel" evidence="9">
    <location>
        <begin position="319"/>
        <end position="396"/>
    </location>
</feature>
<dbReference type="AlphaFoldDB" id="A0A7H0FXJ7"/>
<keyword evidence="6" id="KW-0472">Membrane</keyword>
<accession>A0A7H0FXJ7</accession>
<evidence type="ECO:0000256" key="5">
    <source>
        <dbReference type="SAM" id="MobiDB-lite"/>
    </source>
</evidence>